<sequence>MGAFMLRCSALGGDTVRGRYPIRAPANYPSTATIYLSVTLHIRTSSPLISPRLQLVLQKTGAHGAALCLCLVHRSFPFVMSPLVLLPLFCFSRASRSSAVPSLLVPNPDISSHPSPAPRPFRISHIRHRTSHACSHLLSFCRIYVASHLFCASLLCFSIFSASLSFVSC</sequence>
<organism evidence="2 3">
    <name type="scientific">Mycena maculata</name>
    <dbReference type="NCBI Taxonomy" id="230809"/>
    <lineage>
        <taxon>Eukaryota</taxon>
        <taxon>Fungi</taxon>
        <taxon>Dikarya</taxon>
        <taxon>Basidiomycota</taxon>
        <taxon>Agaricomycotina</taxon>
        <taxon>Agaricomycetes</taxon>
        <taxon>Agaricomycetidae</taxon>
        <taxon>Agaricales</taxon>
        <taxon>Marasmiineae</taxon>
        <taxon>Mycenaceae</taxon>
        <taxon>Mycena</taxon>
    </lineage>
</organism>
<name>A0AAD7I1M0_9AGAR</name>
<keyword evidence="3" id="KW-1185">Reference proteome</keyword>
<dbReference type="AlphaFoldDB" id="A0AAD7I1M0"/>
<comment type="caution">
    <text evidence="2">The sequence shown here is derived from an EMBL/GenBank/DDBJ whole genome shotgun (WGS) entry which is preliminary data.</text>
</comment>
<dbReference type="Proteomes" id="UP001215280">
    <property type="component" value="Unassembled WGS sequence"/>
</dbReference>
<gene>
    <name evidence="2" type="ORF">DFH07DRAFT_845968</name>
</gene>
<evidence type="ECO:0000256" key="1">
    <source>
        <dbReference type="SAM" id="Phobius"/>
    </source>
</evidence>
<reference evidence="2" key="1">
    <citation type="submission" date="2023-03" db="EMBL/GenBank/DDBJ databases">
        <title>Massive genome expansion in bonnet fungi (Mycena s.s.) driven by repeated elements and novel gene families across ecological guilds.</title>
        <authorList>
            <consortium name="Lawrence Berkeley National Laboratory"/>
            <person name="Harder C.B."/>
            <person name="Miyauchi S."/>
            <person name="Viragh M."/>
            <person name="Kuo A."/>
            <person name="Thoen E."/>
            <person name="Andreopoulos B."/>
            <person name="Lu D."/>
            <person name="Skrede I."/>
            <person name="Drula E."/>
            <person name="Henrissat B."/>
            <person name="Morin E."/>
            <person name="Kohler A."/>
            <person name="Barry K."/>
            <person name="LaButti K."/>
            <person name="Morin E."/>
            <person name="Salamov A."/>
            <person name="Lipzen A."/>
            <person name="Mereny Z."/>
            <person name="Hegedus B."/>
            <person name="Baldrian P."/>
            <person name="Stursova M."/>
            <person name="Weitz H."/>
            <person name="Taylor A."/>
            <person name="Grigoriev I.V."/>
            <person name="Nagy L.G."/>
            <person name="Martin F."/>
            <person name="Kauserud H."/>
        </authorList>
    </citation>
    <scope>NUCLEOTIDE SEQUENCE</scope>
    <source>
        <strain evidence="2">CBHHK188m</strain>
    </source>
</reference>
<evidence type="ECO:0000313" key="2">
    <source>
        <dbReference type="EMBL" id="KAJ7733049.1"/>
    </source>
</evidence>
<keyword evidence="1" id="KW-1133">Transmembrane helix</keyword>
<accession>A0AAD7I1M0</accession>
<feature type="non-terminal residue" evidence="2">
    <location>
        <position position="169"/>
    </location>
</feature>
<keyword evidence="1" id="KW-0812">Transmembrane</keyword>
<evidence type="ECO:0000313" key="3">
    <source>
        <dbReference type="Proteomes" id="UP001215280"/>
    </source>
</evidence>
<feature type="transmembrane region" description="Helical" evidence="1">
    <location>
        <begin position="143"/>
        <end position="167"/>
    </location>
</feature>
<keyword evidence="1" id="KW-0472">Membrane</keyword>
<protein>
    <submittedName>
        <fullName evidence="2">Uncharacterized protein</fullName>
    </submittedName>
</protein>
<proteinExistence type="predicted"/>
<dbReference type="EMBL" id="JARJLG010000170">
    <property type="protein sequence ID" value="KAJ7733049.1"/>
    <property type="molecule type" value="Genomic_DNA"/>
</dbReference>